<gene>
    <name evidence="3" type="ORF">GPICK_05500</name>
</gene>
<evidence type="ECO:0000256" key="1">
    <source>
        <dbReference type="SAM" id="Phobius"/>
    </source>
</evidence>
<keyword evidence="1" id="KW-1133">Transmembrane helix</keyword>
<dbReference type="STRING" id="345632.GPICK_05500"/>
<keyword evidence="4" id="KW-1185">Reference proteome</keyword>
<dbReference type="Proteomes" id="UP000057609">
    <property type="component" value="Chromosome"/>
</dbReference>
<evidence type="ECO:0000313" key="4">
    <source>
        <dbReference type="Proteomes" id="UP000057609"/>
    </source>
</evidence>
<evidence type="ECO:0000313" key="3">
    <source>
        <dbReference type="EMBL" id="AJE02895.1"/>
    </source>
</evidence>
<dbReference type="RefSeq" id="WP_039741177.1">
    <property type="nucleotide sequence ID" value="NZ_CP009788.1"/>
</dbReference>
<dbReference type="Pfam" id="PF14341">
    <property type="entry name" value="PilX_N"/>
    <property type="match status" value="1"/>
</dbReference>
<dbReference type="EMBL" id="CP009788">
    <property type="protein sequence ID" value="AJE02895.1"/>
    <property type="molecule type" value="Genomic_DNA"/>
</dbReference>
<keyword evidence="1" id="KW-0812">Transmembrane</keyword>
<feature type="transmembrane region" description="Helical" evidence="1">
    <location>
        <begin position="27"/>
        <end position="48"/>
    </location>
</feature>
<feature type="domain" description="Type 4 fimbrial biogenesis protein PilX N-terminal" evidence="2">
    <location>
        <begin position="27"/>
        <end position="76"/>
    </location>
</feature>
<evidence type="ECO:0000259" key="2">
    <source>
        <dbReference type="Pfam" id="PF14341"/>
    </source>
</evidence>
<keyword evidence="1" id="KW-0472">Membrane</keyword>
<reference evidence="3 4" key="1">
    <citation type="journal article" date="2015" name="Genome Announc.">
        <title>Complete Genome of Geobacter pickeringii G13T, a Metal-Reducing Isolate from Sedimentary Kaolin Deposits.</title>
        <authorList>
            <person name="Badalamenti J.P."/>
            <person name="Bond D.R."/>
        </authorList>
    </citation>
    <scope>NUCLEOTIDE SEQUENCE [LARGE SCALE GENOMIC DNA]</scope>
    <source>
        <strain evidence="3 4">G13</strain>
    </source>
</reference>
<protein>
    <recommendedName>
        <fullName evidence="2">Type 4 fimbrial biogenesis protein PilX N-terminal domain-containing protein</fullName>
    </recommendedName>
</protein>
<accession>A0A0B5BEE2</accession>
<dbReference type="InterPro" id="IPR025746">
    <property type="entry name" value="PilX_N_dom"/>
</dbReference>
<dbReference type="HOGENOM" id="CLU_1413365_0_0_7"/>
<dbReference type="AlphaFoldDB" id="A0A0B5BEE2"/>
<sequence>MSDAIPDIHGGGSGTSRGVTVVGNEEGIVLIIVLVILLLLSILGASILSTSTSELRITGTYRTVEDTFYATDAAMEFAQTSSIIYSALIPGSSDHWPAAGSGTILDAQGNSTGNPSSDRNYNEMPINGKTVKVKVDYASTGPVPAGFGTESDSGLGAGSGFKANFYVVEVIGQGTNSTQVGLESTVARIVPK</sequence>
<name>A0A0B5BEE2_9BACT</name>
<organism evidence="3 4">
    <name type="scientific">Geobacter pickeringii</name>
    <dbReference type="NCBI Taxonomy" id="345632"/>
    <lineage>
        <taxon>Bacteria</taxon>
        <taxon>Pseudomonadati</taxon>
        <taxon>Thermodesulfobacteriota</taxon>
        <taxon>Desulfuromonadia</taxon>
        <taxon>Geobacterales</taxon>
        <taxon>Geobacteraceae</taxon>
        <taxon>Geobacter</taxon>
    </lineage>
</organism>
<dbReference type="KEGG" id="gpi:GPICK_05500"/>
<proteinExistence type="predicted"/>